<dbReference type="PRINTS" id="PR01186">
    <property type="entry name" value="INTEGRINB"/>
</dbReference>
<dbReference type="GO" id="GO:0008305">
    <property type="term" value="C:integrin complex"/>
    <property type="evidence" value="ECO:0007669"/>
    <property type="project" value="TreeGrafter"/>
</dbReference>
<dbReference type="GO" id="GO:0005925">
    <property type="term" value="C:focal adhesion"/>
    <property type="evidence" value="ECO:0007669"/>
    <property type="project" value="TreeGrafter"/>
</dbReference>
<comment type="similarity">
    <text evidence="2 8">Belongs to the integrin beta chain family.</text>
</comment>
<dbReference type="GO" id="GO:0007160">
    <property type="term" value="P:cell-matrix adhesion"/>
    <property type="evidence" value="ECO:0007669"/>
    <property type="project" value="TreeGrafter"/>
</dbReference>
<dbReference type="AlphaFoldDB" id="A0A091GG19"/>
<dbReference type="GO" id="GO:0007229">
    <property type="term" value="P:integrin-mediated signaling pathway"/>
    <property type="evidence" value="ECO:0007669"/>
    <property type="project" value="UniProtKB-KW"/>
</dbReference>
<keyword evidence="6" id="KW-1015">Disulfide bond</keyword>
<keyword evidence="8" id="KW-0130">Cell adhesion</keyword>
<keyword evidence="3 8" id="KW-0812">Transmembrane</keyword>
<reference evidence="10 11" key="1">
    <citation type="submission" date="2014-04" db="EMBL/GenBank/DDBJ databases">
        <title>Genome evolution of avian class.</title>
        <authorList>
            <person name="Zhang G."/>
            <person name="Li C."/>
        </authorList>
    </citation>
    <scope>NUCLEOTIDE SEQUENCE [LARGE SCALE GENOMIC DNA]</scope>
    <source>
        <strain evidence="10">BGI_N303</strain>
    </source>
</reference>
<evidence type="ECO:0000259" key="9">
    <source>
        <dbReference type="Pfam" id="PF00362"/>
    </source>
</evidence>
<evidence type="ECO:0000256" key="7">
    <source>
        <dbReference type="ARBA" id="ARBA00023180"/>
    </source>
</evidence>
<sequence length="86" mass="9215">CAPPTAFHHVLSLTDDAEEFAKSVSRQRVSGNLDAAEGGFEAIMQVAVCQERIGWRRATRLLVFASDDVFHSSGDGKLGGIVLPSD</sequence>
<keyword evidence="4 8" id="KW-0401">Integrin</keyword>
<evidence type="ECO:0000256" key="2">
    <source>
        <dbReference type="ARBA" id="ARBA00007449"/>
    </source>
</evidence>
<evidence type="ECO:0000313" key="11">
    <source>
        <dbReference type="Proteomes" id="UP000053760"/>
    </source>
</evidence>
<dbReference type="InterPro" id="IPR015812">
    <property type="entry name" value="Integrin_bsu"/>
</dbReference>
<gene>
    <name evidence="10" type="ORF">N303_09850</name>
</gene>
<dbReference type="Gene3D" id="3.40.50.410">
    <property type="entry name" value="von Willebrand factor, type A domain"/>
    <property type="match status" value="1"/>
</dbReference>
<evidence type="ECO:0000256" key="1">
    <source>
        <dbReference type="ARBA" id="ARBA00004479"/>
    </source>
</evidence>
<dbReference type="GO" id="GO:0005178">
    <property type="term" value="F:integrin binding"/>
    <property type="evidence" value="ECO:0007669"/>
    <property type="project" value="TreeGrafter"/>
</dbReference>
<evidence type="ECO:0000313" key="10">
    <source>
        <dbReference type="EMBL" id="KFO80134.1"/>
    </source>
</evidence>
<protein>
    <recommendedName>
        <fullName evidence="8">Integrin beta</fullName>
    </recommendedName>
</protein>
<proteinExistence type="inferred from homology"/>
<dbReference type="Proteomes" id="UP000053760">
    <property type="component" value="Unassembled WGS sequence"/>
</dbReference>
<feature type="non-terminal residue" evidence="10">
    <location>
        <position position="86"/>
    </location>
</feature>
<evidence type="ECO:0000256" key="3">
    <source>
        <dbReference type="ARBA" id="ARBA00022692"/>
    </source>
</evidence>
<organism evidence="10 11">
    <name type="scientific">Cuculus canorus</name>
    <name type="common">Common cuckoo</name>
    <dbReference type="NCBI Taxonomy" id="55661"/>
    <lineage>
        <taxon>Eukaryota</taxon>
        <taxon>Metazoa</taxon>
        <taxon>Chordata</taxon>
        <taxon>Craniata</taxon>
        <taxon>Vertebrata</taxon>
        <taxon>Euteleostomi</taxon>
        <taxon>Archelosauria</taxon>
        <taxon>Archosauria</taxon>
        <taxon>Dinosauria</taxon>
        <taxon>Saurischia</taxon>
        <taxon>Theropoda</taxon>
        <taxon>Coelurosauria</taxon>
        <taxon>Aves</taxon>
        <taxon>Neognathae</taxon>
        <taxon>Neoaves</taxon>
        <taxon>Otidimorphae</taxon>
        <taxon>Cuculiformes</taxon>
        <taxon>Cuculidae</taxon>
        <taxon>Cuculus</taxon>
    </lineage>
</organism>
<dbReference type="SUPFAM" id="SSF53300">
    <property type="entry name" value="vWA-like"/>
    <property type="match status" value="1"/>
</dbReference>
<accession>A0A091GG19</accession>
<keyword evidence="11" id="KW-1185">Reference proteome</keyword>
<evidence type="ECO:0000256" key="4">
    <source>
        <dbReference type="ARBA" id="ARBA00023037"/>
    </source>
</evidence>
<keyword evidence="5" id="KW-0472">Membrane</keyword>
<feature type="domain" description="Integrin beta subunit VWA" evidence="9">
    <location>
        <begin position="1"/>
        <end position="86"/>
    </location>
</feature>
<dbReference type="InterPro" id="IPR036465">
    <property type="entry name" value="vWFA_dom_sf"/>
</dbReference>
<dbReference type="GO" id="GO:0009986">
    <property type="term" value="C:cell surface"/>
    <property type="evidence" value="ECO:0007669"/>
    <property type="project" value="TreeGrafter"/>
</dbReference>
<dbReference type="GO" id="GO:0098609">
    <property type="term" value="P:cell-cell adhesion"/>
    <property type="evidence" value="ECO:0007669"/>
    <property type="project" value="TreeGrafter"/>
</dbReference>
<keyword evidence="7" id="KW-0325">Glycoprotein</keyword>
<dbReference type="PANTHER" id="PTHR10082:SF36">
    <property type="entry name" value="INTEGRIN BETA-7"/>
    <property type="match status" value="1"/>
</dbReference>
<evidence type="ECO:0000256" key="6">
    <source>
        <dbReference type="ARBA" id="ARBA00023157"/>
    </source>
</evidence>
<evidence type="ECO:0000256" key="5">
    <source>
        <dbReference type="ARBA" id="ARBA00023136"/>
    </source>
</evidence>
<evidence type="ECO:0000256" key="8">
    <source>
        <dbReference type="RuleBase" id="RU000633"/>
    </source>
</evidence>
<dbReference type="GO" id="GO:0033627">
    <property type="term" value="P:cell adhesion mediated by integrin"/>
    <property type="evidence" value="ECO:0007669"/>
    <property type="project" value="TreeGrafter"/>
</dbReference>
<feature type="non-terminal residue" evidence="10">
    <location>
        <position position="1"/>
    </location>
</feature>
<dbReference type="Pfam" id="PF00362">
    <property type="entry name" value="Integrin_beta"/>
    <property type="match status" value="1"/>
</dbReference>
<dbReference type="InterPro" id="IPR002369">
    <property type="entry name" value="Integrin_bsu_VWA"/>
</dbReference>
<dbReference type="EMBL" id="KL448087">
    <property type="protein sequence ID" value="KFO80134.1"/>
    <property type="molecule type" value="Genomic_DNA"/>
</dbReference>
<name>A0A091GG19_CUCCA</name>
<dbReference type="GO" id="GO:0050900">
    <property type="term" value="P:leukocyte migration"/>
    <property type="evidence" value="ECO:0007669"/>
    <property type="project" value="TreeGrafter"/>
</dbReference>
<comment type="subcellular location">
    <subcellularLocation>
        <location evidence="8">Cell membrane</location>
        <topology evidence="8">Single-pass type I membrane protein</topology>
    </subcellularLocation>
    <subcellularLocation>
        <location evidence="1">Membrane</location>
        <topology evidence="1">Single-pass type I membrane protein</topology>
    </subcellularLocation>
</comment>
<dbReference type="PANTHER" id="PTHR10082">
    <property type="entry name" value="INTEGRIN BETA SUBUNIT"/>
    <property type="match status" value="1"/>
</dbReference>
<dbReference type="STRING" id="55661.A0A091GG19"/>